<dbReference type="GO" id="GO:0006260">
    <property type="term" value="P:DNA replication"/>
    <property type="evidence" value="ECO:0007669"/>
    <property type="project" value="UniProtKB-KW"/>
</dbReference>
<keyword evidence="9" id="KW-0234">DNA repair</keyword>
<protein>
    <recommendedName>
        <fullName evidence="13">8-oxo-dGTP diphosphatase</fullName>
        <ecNumber evidence="12">3.6.1.55</ecNumber>
    </recommendedName>
    <alternativeName>
        <fullName evidence="16">7,8-dihydro-8-oxoguanine-triphosphatase</fullName>
    </alternativeName>
    <alternativeName>
        <fullName evidence="15">Mutator protein MutT</fullName>
    </alternativeName>
    <alternativeName>
        <fullName evidence="14">dGTP pyrophosphohydrolase</fullName>
    </alternativeName>
</protein>
<comment type="catalytic activity">
    <reaction evidence="10">
        <text>8-oxo-dGTP + H2O = 8-oxo-dGMP + diphosphate + H(+)</text>
        <dbReference type="Rhea" id="RHEA:31575"/>
        <dbReference type="ChEBI" id="CHEBI:15377"/>
        <dbReference type="ChEBI" id="CHEBI:15378"/>
        <dbReference type="ChEBI" id="CHEBI:33019"/>
        <dbReference type="ChEBI" id="CHEBI:63224"/>
        <dbReference type="ChEBI" id="CHEBI:77896"/>
        <dbReference type="EC" id="3.6.1.55"/>
    </reaction>
</comment>
<evidence type="ECO:0000256" key="11">
    <source>
        <dbReference type="ARBA" id="ARBA00036904"/>
    </source>
</evidence>
<dbReference type="GO" id="GO:0046872">
    <property type="term" value="F:metal ion binding"/>
    <property type="evidence" value="ECO:0007669"/>
    <property type="project" value="UniProtKB-KW"/>
</dbReference>
<dbReference type="AlphaFoldDB" id="A0A9D1PYP1"/>
<dbReference type="GO" id="GO:0006281">
    <property type="term" value="P:DNA repair"/>
    <property type="evidence" value="ECO:0007669"/>
    <property type="project" value="UniProtKB-KW"/>
</dbReference>
<dbReference type="PANTHER" id="PTHR47707:SF1">
    <property type="entry name" value="NUDIX HYDROLASE FAMILY PROTEIN"/>
    <property type="match status" value="1"/>
</dbReference>
<accession>A0A9D1PYP1</accession>
<evidence type="ECO:0000256" key="10">
    <source>
        <dbReference type="ARBA" id="ARBA00035861"/>
    </source>
</evidence>
<keyword evidence="3" id="KW-0515">Mutator protein</keyword>
<evidence type="ECO:0000313" key="18">
    <source>
        <dbReference type="EMBL" id="HIW01335.1"/>
    </source>
</evidence>
<dbReference type="InterPro" id="IPR015797">
    <property type="entry name" value="NUDIX_hydrolase-like_dom_sf"/>
</dbReference>
<evidence type="ECO:0000256" key="8">
    <source>
        <dbReference type="ARBA" id="ARBA00022842"/>
    </source>
</evidence>
<dbReference type="InterPro" id="IPR000086">
    <property type="entry name" value="NUDIX_hydrolase_dom"/>
</dbReference>
<keyword evidence="4" id="KW-0235">DNA replication</keyword>
<evidence type="ECO:0000256" key="3">
    <source>
        <dbReference type="ARBA" id="ARBA00022457"/>
    </source>
</evidence>
<comment type="cofactor">
    <cofactor evidence="1">
        <name>Mg(2+)</name>
        <dbReference type="ChEBI" id="CHEBI:18420"/>
    </cofactor>
</comment>
<dbReference type="PRINTS" id="PR00502">
    <property type="entry name" value="NUDIXFAMILY"/>
</dbReference>
<dbReference type="PROSITE" id="PS00893">
    <property type="entry name" value="NUDIX_BOX"/>
    <property type="match status" value="1"/>
</dbReference>
<evidence type="ECO:0000256" key="7">
    <source>
        <dbReference type="ARBA" id="ARBA00022801"/>
    </source>
</evidence>
<keyword evidence="6" id="KW-0227">DNA damage</keyword>
<dbReference type="InterPro" id="IPR047127">
    <property type="entry name" value="MutT-like"/>
</dbReference>
<dbReference type="Gene3D" id="3.90.79.10">
    <property type="entry name" value="Nucleoside Triphosphate Pyrophosphohydrolase"/>
    <property type="match status" value="1"/>
</dbReference>
<evidence type="ECO:0000256" key="6">
    <source>
        <dbReference type="ARBA" id="ARBA00022763"/>
    </source>
</evidence>
<dbReference type="SUPFAM" id="SSF55811">
    <property type="entry name" value="Nudix"/>
    <property type="match status" value="1"/>
</dbReference>
<feature type="domain" description="Nudix hydrolase" evidence="17">
    <location>
        <begin position="1"/>
        <end position="131"/>
    </location>
</feature>
<name>A0A9D1PYP1_9BACT</name>
<evidence type="ECO:0000256" key="14">
    <source>
        <dbReference type="ARBA" id="ARBA00041592"/>
    </source>
</evidence>
<gene>
    <name evidence="18" type="ORF">H9894_09155</name>
</gene>
<dbReference type="GO" id="GO:0044715">
    <property type="term" value="F:8-oxo-dGDP phosphatase activity"/>
    <property type="evidence" value="ECO:0007669"/>
    <property type="project" value="TreeGrafter"/>
</dbReference>
<dbReference type="Proteomes" id="UP000886752">
    <property type="component" value="Unassembled WGS sequence"/>
</dbReference>
<organism evidence="18 19">
    <name type="scientific">Candidatus Desulfovibrio intestinipullorum</name>
    <dbReference type="NCBI Taxonomy" id="2838536"/>
    <lineage>
        <taxon>Bacteria</taxon>
        <taxon>Pseudomonadati</taxon>
        <taxon>Thermodesulfobacteriota</taxon>
        <taxon>Desulfovibrionia</taxon>
        <taxon>Desulfovibrionales</taxon>
        <taxon>Desulfovibrionaceae</taxon>
        <taxon>Desulfovibrio</taxon>
    </lineage>
</organism>
<dbReference type="GO" id="GO:0044716">
    <property type="term" value="F:8-oxo-GDP phosphatase activity"/>
    <property type="evidence" value="ECO:0007669"/>
    <property type="project" value="TreeGrafter"/>
</dbReference>
<reference evidence="18" key="1">
    <citation type="journal article" date="2021" name="PeerJ">
        <title>Extensive microbial diversity within the chicken gut microbiome revealed by metagenomics and culture.</title>
        <authorList>
            <person name="Gilroy R."/>
            <person name="Ravi A."/>
            <person name="Getino M."/>
            <person name="Pursley I."/>
            <person name="Horton D.L."/>
            <person name="Alikhan N.F."/>
            <person name="Baker D."/>
            <person name="Gharbi K."/>
            <person name="Hall N."/>
            <person name="Watson M."/>
            <person name="Adriaenssens E.M."/>
            <person name="Foster-Nyarko E."/>
            <person name="Jarju S."/>
            <person name="Secka A."/>
            <person name="Antonio M."/>
            <person name="Oren A."/>
            <person name="Chaudhuri R.R."/>
            <person name="La Ragione R."/>
            <person name="Hildebrand F."/>
            <person name="Pallen M.J."/>
        </authorList>
    </citation>
    <scope>NUCLEOTIDE SEQUENCE</scope>
    <source>
        <strain evidence="18">ChiHecec2B26-446</strain>
    </source>
</reference>
<comment type="caution">
    <text evidence="18">The sequence shown here is derived from an EMBL/GenBank/DDBJ whole genome shotgun (WGS) entry which is preliminary data.</text>
</comment>
<evidence type="ECO:0000256" key="12">
    <source>
        <dbReference type="ARBA" id="ARBA00038905"/>
    </source>
</evidence>
<dbReference type="Pfam" id="PF14815">
    <property type="entry name" value="NUDIX_4"/>
    <property type="match status" value="1"/>
</dbReference>
<evidence type="ECO:0000313" key="19">
    <source>
        <dbReference type="Proteomes" id="UP000886752"/>
    </source>
</evidence>
<evidence type="ECO:0000256" key="13">
    <source>
        <dbReference type="ARBA" id="ARBA00040794"/>
    </source>
</evidence>
<dbReference type="InterPro" id="IPR029119">
    <property type="entry name" value="MutY_C"/>
</dbReference>
<dbReference type="EMBL" id="DXHV01000077">
    <property type="protein sequence ID" value="HIW01335.1"/>
    <property type="molecule type" value="Genomic_DNA"/>
</dbReference>
<dbReference type="GO" id="GO:0035539">
    <property type="term" value="F:8-oxo-7,8-dihydrodeoxyguanosine triphosphate pyrophosphatase activity"/>
    <property type="evidence" value="ECO:0007669"/>
    <property type="project" value="UniProtKB-EC"/>
</dbReference>
<keyword evidence="8" id="KW-0460">Magnesium</keyword>
<comment type="similarity">
    <text evidence="2">Belongs to the Nudix hydrolase family.</text>
</comment>
<evidence type="ECO:0000259" key="17">
    <source>
        <dbReference type="PROSITE" id="PS51462"/>
    </source>
</evidence>
<dbReference type="PANTHER" id="PTHR47707">
    <property type="entry name" value="8-OXO-DGTP DIPHOSPHATASE"/>
    <property type="match status" value="1"/>
</dbReference>
<proteinExistence type="inferred from homology"/>
<dbReference type="GO" id="GO:0008413">
    <property type="term" value="F:8-oxo-7,8-dihydroguanosine triphosphate pyrophosphatase activity"/>
    <property type="evidence" value="ECO:0007669"/>
    <property type="project" value="TreeGrafter"/>
</dbReference>
<dbReference type="InterPro" id="IPR020084">
    <property type="entry name" value="NUDIX_hydrolase_CS"/>
</dbReference>
<evidence type="ECO:0000256" key="16">
    <source>
        <dbReference type="ARBA" id="ARBA00042798"/>
    </source>
</evidence>
<keyword evidence="5" id="KW-0479">Metal-binding</keyword>
<dbReference type="PROSITE" id="PS51462">
    <property type="entry name" value="NUDIX"/>
    <property type="match status" value="1"/>
</dbReference>
<evidence type="ECO:0000256" key="2">
    <source>
        <dbReference type="ARBA" id="ARBA00005582"/>
    </source>
</evidence>
<reference evidence="18" key="2">
    <citation type="submission" date="2021-04" db="EMBL/GenBank/DDBJ databases">
        <authorList>
            <person name="Gilroy R."/>
        </authorList>
    </citation>
    <scope>NUCLEOTIDE SEQUENCE</scope>
    <source>
        <strain evidence="18">ChiHecec2B26-446</strain>
    </source>
</reference>
<dbReference type="InterPro" id="IPR020476">
    <property type="entry name" value="Nudix_hydrolase"/>
</dbReference>
<comment type="catalytic activity">
    <reaction evidence="11">
        <text>8-oxo-GTP + H2O = 8-oxo-GMP + diphosphate + H(+)</text>
        <dbReference type="Rhea" id="RHEA:67616"/>
        <dbReference type="ChEBI" id="CHEBI:15377"/>
        <dbReference type="ChEBI" id="CHEBI:15378"/>
        <dbReference type="ChEBI" id="CHEBI:33019"/>
        <dbReference type="ChEBI" id="CHEBI:143553"/>
        <dbReference type="ChEBI" id="CHEBI:145694"/>
    </reaction>
</comment>
<keyword evidence="7" id="KW-0378">Hydrolase</keyword>
<evidence type="ECO:0000256" key="9">
    <source>
        <dbReference type="ARBA" id="ARBA00023204"/>
    </source>
</evidence>
<evidence type="ECO:0000256" key="4">
    <source>
        <dbReference type="ARBA" id="ARBA00022705"/>
    </source>
</evidence>
<evidence type="ECO:0000256" key="5">
    <source>
        <dbReference type="ARBA" id="ARBA00022723"/>
    </source>
</evidence>
<evidence type="ECO:0000256" key="1">
    <source>
        <dbReference type="ARBA" id="ARBA00001946"/>
    </source>
</evidence>
<dbReference type="CDD" id="cd03425">
    <property type="entry name" value="NUDIX_MutT_NudA_like"/>
    <property type="match status" value="1"/>
</dbReference>
<evidence type="ECO:0000256" key="15">
    <source>
        <dbReference type="ARBA" id="ARBA00041979"/>
    </source>
</evidence>
<dbReference type="EC" id="3.6.1.55" evidence="12"/>
<sequence>MRHVDVAAGIIWRGTTILCCQRPADRVQAGFWEFPGGKIRPGEDAAHALERELEEELGIRVLQSQPLCTFTHSYPEDGLEVHLHFFHVTAFAGEPRPREGQTLCWQAHDRAGELGFLAANRDLVRTLRPPQPSESLTGDTVS</sequence>